<evidence type="ECO:0000313" key="2">
    <source>
        <dbReference type="Proteomes" id="UP000558488"/>
    </source>
</evidence>
<dbReference type="AlphaFoldDB" id="A0A7J7U744"/>
<dbReference type="Proteomes" id="UP000558488">
    <property type="component" value="Unassembled WGS sequence"/>
</dbReference>
<dbReference type="EMBL" id="JACAGB010000022">
    <property type="protein sequence ID" value="KAF6308681.1"/>
    <property type="molecule type" value="Genomic_DNA"/>
</dbReference>
<organism evidence="1 2">
    <name type="scientific">Pipistrellus kuhlii</name>
    <name type="common">Kuhl's pipistrelle</name>
    <dbReference type="NCBI Taxonomy" id="59472"/>
    <lineage>
        <taxon>Eukaryota</taxon>
        <taxon>Metazoa</taxon>
        <taxon>Chordata</taxon>
        <taxon>Craniata</taxon>
        <taxon>Vertebrata</taxon>
        <taxon>Euteleostomi</taxon>
        <taxon>Mammalia</taxon>
        <taxon>Eutheria</taxon>
        <taxon>Laurasiatheria</taxon>
        <taxon>Chiroptera</taxon>
        <taxon>Yangochiroptera</taxon>
        <taxon>Vespertilionidae</taxon>
        <taxon>Pipistrellus</taxon>
    </lineage>
</organism>
<proteinExistence type="predicted"/>
<evidence type="ECO:0000313" key="1">
    <source>
        <dbReference type="EMBL" id="KAF6308681.1"/>
    </source>
</evidence>
<gene>
    <name evidence="1" type="ORF">mPipKuh1_000149</name>
</gene>
<protein>
    <submittedName>
        <fullName evidence="1">Uncharacterized protein</fullName>
    </submittedName>
</protein>
<name>A0A7J7U744_PIPKU</name>
<accession>A0A7J7U744</accession>
<reference evidence="1 2" key="1">
    <citation type="journal article" date="2020" name="Nature">
        <title>Six reference-quality genomes reveal evolution of bat adaptations.</title>
        <authorList>
            <person name="Jebb D."/>
            <person name="Huang Z."/>
            <person name="Pippel M."/>
            <person name="Hughes G.M."/>
            <person name="Lavrichenko K."/>
            <person name="Devanna P."/>
            <person name="Winkler S."/>
            <person name="Jermiin L.S."/>
            <person name="Skirmuntt E.C."/>
            <person name="Katzourakis A."/>
            <person name="Burkitt-Gray L."/>
            <person name="Ray D.A."/>
            <person name="Sullivan K.A.M."/>
            <person name="Roscito J.G."/>
            <person name="Kirilenko B.M."/>
            <person name="Davalos L.M."/>
            <person name="Corthals A.P."/>
            <person name="Power M.L."/>
            <person name="Jones G."/>
            <person name="Ransome R.D."/>
            <person name="Dechmann D.K.N."/>
            <person name="Locatelli A.G."/>
            <person name="Puechmaille S.J."/>
            <person name="Fedrigo O."/>
            <person name="Jarvis E.D."/>
            <person name="Hiller M."/>
            <person name="Vernes S.C."/>
            <person name="Myers E.W."/>
            <person name="Teeling E.C."/>
        </authorList>
    </citation>
    <scope>NUCLEOTIDE SEQUENCE [LARGE SCALE GENOMIC DNA]</scope>
    <source>
        <strain evidence="1">MPipKuh1</strain>
        <tissue evidence="1">Flight muscle</tissue>
    </source>
</reference>
<keyword evidence="2" id="KW-1185">Reference proteome</keyword>
<sequence>MEPDHDWLIAPPSFAVLLVTDTRWTCLDLPYLPWLRSEGEQSSDKLYNETVAKSFLQLYEHITKTVWNQFMEATCNYVTSITKKNQEEMG</sequence>
<comment type="caution">
    <text evidence="1">The sequence shown here is derived from an EMBL/GenBank/DDBJ whole genome shotgun (WGS) entry which is preliminary data.</text>
</comment>